<organism evidence="7 8">
    <name type="scientific">Umbra pygmaea</name>
    <name type="common">Eastern mudminnow</name>
    <dbReference type="NCBI Taxonomy" id="75934"/>
    <lineage>
        <taxon>Eukaryota</taxon>
        <taxon>Metazoa</taxon>
        <taxon>Chordata</taxon>
        <taxon>Craniata</taxon>
        <taxon>Vertebrata</taxon>
        <taxon>Euteleostomi</taxon>
        <taxon>Actinopterygii</taxon>
        <taxon>Neopterygii</taxon>
        <taxon>Teleostei</taxon>
        <taxon>Protacanthopterygii</taxon>
        <taxon>Esociformes</taxon>
        <taxon>Umbridae</taxon>
        <taxon>Umbra</taxon>
    </lineage>
</organism>
<reference evidence="7 8" key="1">
    <citation type="submission" date="2024-06" db="EMBL/GenBank/DDBJ databases">
        <authorList>
            <person name="Pan Q."/>
            <person name="Wen M."/>
            <person name="Jouanno E."/>
            <person name="Zahm M."/>
            <person name="Klopp C."/>
            <person name="Cabau C."/>
            <person name="Louis A."/>
            <person name="Berthelot C."/>
            <person name="Parey E."/>
            <person name="Roest Crollius H."/>
            <person name="Montfort J."/>
            <person name="Robinson-Rechavi M."/>
            <person name="Bouchez O."/>
            <person name="Lampietro C."/>
            <person name="Lopez Roques C."/>
            <person name="Donnadieu C."/>
            <person name="Postlethwait J."/>
            <person name="Bobe J."/>
            <person name="Verreycken H."/>
            <person name="Guiguen Y."/>
        </authorList>
    </citation>
    <scope>NUCLEOTIDE SEQUENCE [LARGE SCALE GENOMIC DNA]</scope>
    <source>
        <strain evidence="7">Up_M1</strain>
        <tissue evidence="7">Testis</tissue>
    </source>
</reference>
<evidence type="ECO:0000256" key="2">
    <source>
        <dbReference type="ARBA" id="ARBA00022692"/>
    </source>
</evidence>
<feature type="transmembrane region" description="Helical" evidence="5">
    <location>
        <begin position="62"/>
        <end position="84"/>
    </location>
</feature>
<keyword evidence="3 5" id="KW-1133">Transmembrane helix</keyword>
<evidence type="ECO:0000256" key="6">
    <source>
        <dbReference type="SAM" id="SignalP"/>
    </source>
</evidence>
<comment type="caution">
    <text evidence="7">The sequence shown here is derived from an EMBL/GenBank/DDBJ whole genome shotgun (WGS) entry which is preliminary data.</text>
</comment>
<evidence type="ECO:0000313" key="8">
    <source>
        <dbReference type="Proteomes" id="UP001557470"/>
    </source>
</evidence>
<dbReference type="InterPro" id="IPR050579">
    <property type="entry name" value="PMP-22/EMP/MP20-like"/>
</dbReference>
<sequence>MVLLLMLVTVLHVVTLAMLCIATMEKSWWVWDHAEVTDLWYSCIHDNITGNWLCATSNENDWLQAVQALMVLSVVFSSLSFLVFLGQLFTMLKGQLFYFSGLCHVVTGFTTFAACLIFTFHRKEIVNGTRDLRTGHFGACFILAWSCVPLLLLSGVLYVHLHKK</sequence>
<evidence type="ECO:0000256" key="5">
    <source>
        <dbReference type="SAM" id="Phobius"/>
    </source>
</evidence>
<dbReference type="AlphaFoldDB" id="A0ABD0WPB4"/>
<dbReference type="InterPro" id="IPR004031">
    <property type="entry name" value="PMP22/EMP/MP20/Claudin"/>
</dbReference>
<evidence type="ECO:0000256" key="4">
    <source>
        <dbReference type="ARBA" id="ARBA00023136"/>
    </source>
</evidence>
<evidence type="ECO:0000256" key="3">
    <source>
        <dbReference type="ARBA" id="ARBA00022989"/>
    </source>
</evidence>
<dbReference type="PANTHER" id="PTHR10671:SF8">
    <property type="entry name" value="EPITHELIAL MEMBRANE PROTEIN 3"/>
    <property type="match status" value="1"/>
</dbReference>
<feature type="signal peptide" evidence="6">
    <location>
        <begin position="1"/>
        <end position="17"/>
    </location>
</feature>
<dbReference type="GO" id="GO:0016020">
    <property type="term" value="C:membrane"/>
    <property type="evidence" value="ECO:0007669"/>
    <property type="project" value="UniProtKB-SubCell"/>
</dbReference>
<feature type="transmembrane region" description="Helical" evidence="5">
    <location>
        <begin position="141"/>
        <end position="161"/>
    </location>
</feature>
<feature type="transmembrane region" description="Helical" evidence="5">
    <location>
        <begin position="96"/>
        <end position="121"/>
    </location>
</feature>
<evidence type="ECO:0000313" key="7">
    <source>
        <dbReference type="EMBL" id="KAL0978689.1"/>
    </source>
</evidence>
<comment type="subcellular location">
    <subcellularLocation>
        <location evidence="1">Membrane</location>
        <topology evidence="1">Multi-pass membrane protein</topology>
    </subcellularLocation>
</comment>
<proteinExistence type="predicted"/>
<keyword evidence="2 5" id="KW-0812">Transmembrane</keyword>
<dbReference type="Pfam" id="PF00822">
    <property type="entry name" value="PMP22_Claudin"/>
    <property type="match status" value="1"/>
</dbReference>
<dbReference type="EMBL" id="JAGEUA010000005">
    <property type="protein sequence ID" value="KAL0978689.1"/>
    <property type="molecule type" value="Genomic_DNA"/>
</dbReference>
<keyword evidence="8" id="KW-1185">Reference proteome</keyword>
<keyword evidence="4 5" id="KW-0472">Membrane</keyword>
<dbReference type="Gene3D" id="1.20.140.150">
    <property type="match status" value="1"/>
</dbReference>
<gene>
    <name evidence="7" type="ORF">UPYG_G00173940</name>
</gene>
<protein>
    <recommendedName>
        <fullName evidence="9">Epithelial membrane protein 3</fullName>
    </recommendedName>
</protein>
<dbReference type="Proteomes" id="UP001557470">
    <property type="component" value="Unassembled WGS sequence"/>
</dbReference>
<dbReference type="PANTHER" id="PTHR10671">
    <property type="entry name" value="EPITHELIAL MEMBRANE PROTEIN-RELATED"/>
    <property type="match status" value="1"/>
</dbReference>
<accession>A0ABD0WPB4</accession>
<name>A0ABD0WPB4_UMBPY</name>
<evidence type="ECO:0008006" key="9">
    <source>
        <dbReference type="Google" id="ProtNLM"/>
    </source>
</evidence>
<evidence type="ECO:0000256" key="1">
    <source>
        <dbReference type="ARBA" id="ARBA00004141"/>
    </source>
</evidence>
<feature type="chain" id="PRO_5044832522" description="Epithelial membrane protein 3" evidence="6">
    <location>
        <begin position="18"/>
        <end position="164"/>
    </location>
</feature>
<keyword evidence="6" id="KW-0732">Signal</keyword>